<feature type="non-terminal residue" evidence="1">
    <location>
        <position position="77"/>
    </location>
</feature>
<dbReference type="Proteomes" id="UP001194696">
    <property type="component" value="Unassembled WGS sequence"/>
</dbReference>
<proteinExistence type="predicted"/>
<reference evidence="1 2" key="1">
    <citation type="journal article" date="2020" name="Fungal Divers.">
        <title>Resolving the Mortierellaceae phylogeny through synthesis of multi-gene phylogenetics and phylogenomics.</title>
        <authorList>
            <person name="Vandepol N."/>
            <person name="Liber J."/>
            <person name="Desiro A."/>
            <person name="Na H."/>
            <person name="Kennedy M."/>
            <person name="Barry K."/>
            <person name="Grigoriev I.V."/>
            <person name="Miller A.N."/>
            <person name="O'Donnell K."/>
            <person name="Stajich J.E."/>
            <person name="Bonito G."/>
        </authorList>
    </citation>
    <scope>NUCLEOTIDE SEQUENCE [LARGE SCALE GENOMIC DNA]</scope>
    <source>
        <strain evidence="1 2">AD045</strain>
    </source>
</reference>
<organism evidence="1 2">
    <name type="scientific">Linnemannia gamsii</name>
    <dbReference type="NCBI Taxonomy" id="64522"/>
    <lineage>
        <taxon>Eukaryota</taxon>
        <taxon>Fungi</taxon>
        <taxon>Fungi incertae sedis</taxon>
        <taxon>Mucoromycota</taxon>
        <taxon>Mortierellomycotina</taxon>
        <taxon>Mortierellomycetes</taxon>
        <taxon>Mortierellales</taxon>
        <taxon>Mortierellaceae</taxon>
        <taxon>Linnemannia</taxon>
    </lineage>
</organism>
<evidence type="ECO:0000313" key="2">
    <source>
        <dbReference type="Proteomes" id="UP001194696"/>
    </source>
</evidence>
<protein>
    <submittedName>
        <fullName evidence="1">Uncharacterized protein</fullName>
    </submittedName>
</protein>
<evidence type="ECO:0000313" key="1">
    <source>
        <dbReference type="EMBL" id="KAG0283281.1"/>
    </source>
</evidence>
<name>A0ABQ7JQJ6_9FUNG</name>
<dbReference type="EMBL" id="JAAAIM010000927">
    <property type="protein sequence ID" value="KAG0283281.1"/>
    <property type="molecule type" value="Genomic_DNA"/>
</dbReference>
<accession>A0ABQ7JQJ6</accession>
<gene>
    <name evidence="1" type="ORF">BGZ96_012357</name>
</gene>
<comment type="caution">
    <text evidence="1">The sequence shown here is derived from an EMBL/GenBank/DDBJ whole genome shotgun (WGS) entry which is preliminary data.</text>
</comment>
<sequence>MTPANEPTEEPTVVAIDPKTHAHTCTPKCITTSSDSEAISLLDRNLNDYHIGATVATTIQNHGGTEVTSGDLDDDVN</sequence>
<keyword evidence="2" id="KW-1185">Reference proteome</keyword>